<dbReference type="EMBL" id="CP090958">
    <property type="protein sequence ID" value="WGW12510.1"/>
    <property type="molecule type" value="Genomic_DNA"/>
</dbReference>
<dbReference type="InterPro" id="IPR017517">
    <property type="entry name" value="Maleyloyr_isom"/>
</dbReference>
<protein>
    <submittedName>
        <fullName evidence="2">TIGR03086 family metal-binding protein</fullName>
    </submittedName>
</protein>
<name>A0ABY8QU36_9MICO</name>
<proteinExistence type="predicted"/>
<dbReference type="SUPFAM" id="SSF109854">
    <property type="entry name" value="DinB/YfiT-like putative metalloenzymes"/>
    <property type="match status" value="1"/>
</dbReference>
<dbReference type="RefSeq" id="WP_349639311.1">
    <property type="nucleotide sequence ID" value="NZ_CP090958.1"/>
</dbReference>
<dbReference type="InterPro" id="IPR034660">
    <property type="entry name" value="DinB/YfiT-like"/>
</dbReference>
<dbReference type="InterPro" id="IPR017520">
    <property type="entry name" value="CHP03086"/>
</dbReference>
<evidence type="ECO:0000313" key="3">
    <source>
        <dbReference type="Proteomes" id="UP001209083"/>
    </source>
</evidence>
<organism evidence="2 3">
    <name type="scientific">Saxibacter everestensis</name>
    <dbReference type="NCBI Taxonomy" id="2909229"/>
    <lineage>
        <taxon>Bacteria</taxon>
        <taxon>Bacillati</taxon>
        <taxon>Actinomycetota</taxon>
        <taxon>Actinomycetes</taxon>
        <taxon>Micrococcales</taxon>
        <taxon>Brevibacteriaceae</taxon>
        <taxon>Saxibacter</taxon>
    </lineage>
</organism>
<keyword evidence="3" id="KW-1185">Reference proteome</keyword>
<sequence length="176" mass="18474">MTNNDGAVLRRAVDQLAELLDDVPPDAVGDPTPCAEWTVQDLVDHVVAAPAKFAGMARGESIDWSAPTPPAGSDPAAAFRSNADDLVRAWQDGDGSASGLDVSWMCAEFAVHTWDLATALRHATGDLDPEVADRGFAFVSANLTADKRGAAFDPEQPAPEGADPYQRTAAFAGRVV</sequence>
<evidence type="ECO:0000313" key="2">
    <source>
        <dbReference type="EMBL" id="WGW12510.1"/>
    </source>
</evidence>
<dbReference type="Proteomes" id="UP001209083">
    <property type="component" value="Chromosome"/>
</dbReference>
<evidence type="ECO:0000259" key="1">
    <source>
        <dbReference type="Pfam" id="PF11716"/>
    </source>
</evidence>
<dbReference type="InterPro" id="IPR024344">
    <property type="entry name" value="MDMPI_metal-binding"/>
</dbReference>
<dbReference type="Gene3D" id="1.20.120.450">
    <property type="entry name" value="dinb family like domain"/>
    <property type="match status" value="1"/>
</dbReference>
<feature type="domain" description="Mycothiol-dependent maleylpyruvate isomerase metal-binding" evidence="1">
    <location>
        <begin position="9"/>
        <end position="117"/>
    </location>
</feature>
<reference evidence="2 3" key="1">
    <citation type="submission" date="2023-05" db="EMBL/GenBank/DDBJ databases">
        <title>Lithophilousrod everest ZFBP1038 complete genpme.</title>
        <authorList>
            <person name="Tian M."/>
        </authorList>
    </citation>
    <scope>NUCLEOTIDE SEQUENCE [LARGE SCALE GENOMIC DNA]</scope>
    <source>
        <strain evidence="2 3">ZFBP1038</strain>
    </source>
</reference>
<dbReference type="Pfam" id="PF11716">
    <property type="entry name" value="MDMPI_N"/>
    <property type="match status" value="1"/>
</dbReference>
<gene>
    <name evidence="2" type="ORF">LWF01_01725</name>
</gene>
<accession>A0ABY8QU36</accession>
<dbReference type="NCBIfam" id="TIGR03083">
    <property type="entry name" value="maleylpyruvate isomerase family mycothiol-dependent enzyme"/>
    <property type="match status" value="1"/>
</dbReference>
<dbReference type="NCBIfam" id="TIGR03086">
    <property type="entry name" value="TIGR03086 family metal-binding protein"/>
    <property type="match status" value="1"/>
</dbReference>